<dbReference type="InterPro" id="IPR000835">
    <property type="entry name" value="HTH_MarR-typ"/>
</dbReference>
<dbReference type="PANTHER" id="PTHR33164:SF99">
    <property type="entry name" value="MARR FAMILY REGULATORY PROTEIN"/>
    <property type="match status" value="1"/>
</dbReference>
<dbReference type="RefSeq" id="WP_104252558.1">
    <property type="nucleotide sequence ID" value="NZ_CANKVH010000001.1"/>
</dbReference>
<evidence type="ECO:0000313" key="3">
    <source>
        <dbReference type="Proteomes" id="UP000490386"/>
    </source>
</evidence>
<reference evidence="2 3" key="1">
    <citation type="submission" date="2019-09" db="EMBL/GenBank/DDBJ databases">
        <title>Phylogeny of genus Pseudoclavibacter and closely related genus.</title>
        <authorList>
            <person name="Li Y."/>
        </authorList>
    </citation>
    <scope>NUCLEOTIDE SEQUENCE [LARGE SCALE GENOMIC DNA]</scope>
    <source>
        <strain evidence="2 3">THG-MD12</strain>
    </source>
</reference>
<evidence type="ECO:0000313" key="2">
    <source>
        <dbReference type="EMBL" id="KAB1638042.1"/>
    </source>
</evidence>
<keyword evidence="3" id="KW-1185">Reference proteome</keyword>
<dbReference type="OrthoDB" id="3216907at2"/>
<evidence type="ECO:0000259" key="1">
    <source>
        <dbReference type="PROSITE" id="PS50995"/>
    </source>
</evidence>
<gene>
    <name evidence="2" type="ORF">F8O03_06385</name>
</gene>
<proteinExistence type="predicted"/>
<dbReference type="SUPFAM" id="SSF46785">
    <property type="entry name" value="Winged helix' DNA-binding domain"/>
    <property type="match status" value="1"/>
</dbReference>
<accession>A0A7J5B1Y1</accession>
<dbReference type="Gene3D" id="1.10.10.10">
    <property type="entry name" value="Winged helix-like DNA-binding domain superfamily/Winged helix DNA-binding domain"/>
    <property type="match status" value="1"/>
</dbReference>
<dbReference type="EMBL" id="WBJX01000002">
    <property type="protein sequence ID" value="KAB1638042.1"/>
    <property type="molecule type" value="Genomic_DNA"/>
</dbReference>
<dbReference type="PRINTS" id="PR00598">
    <property type="entry name" value="HTHMARR"/>
</dbReference>
<protein>
    <submittedName>
        <fullName evidence="2">MarR family transcriptional regulator</fullName>
    </submittedName>
</protein>
<dbReference type="InterPro" id="IPR039422">
    <property type="entry name" value="MarR/SlyA-like"/>
</dbReference>
<name>A0A7J5B1Y1_9MICO</name>
<feature type="domain" description="HTH marR-type" evidence="1">
    <location>
        <begin position="1"/>
        <end position="135"/>
    </location>
</feature>
<dbReference type="PANTHER" id="PTHR33164">
    <property type="entry name" value="TRANSCRIPTIONAL REGULATOR, MARR FAMILY"/>
    <property type="match status" value="1"/>
</dbReference>
<organism evidence="2 3">
    <name type="scientific">Pseudoclavibacter terrae</name>
    <dbReference type="NCBI Taxonomy" id="1530195"/>
    <lineage>
        <taxon>Bacteria</taxon>
        <taxon>Bacillati</taxon>
        <taxon>Actinomycetota</taxon>
        <taxon>Actinomycetes</taxon>
        <taxon>Micrococcales</taxon>
        <taxon>Microbacteriaceae</taxon>
        <taxon>Pseudoclavibacter</taxon>
    </lineage>
</organism>
<dbReference type="Proteomes" id="UP000490386">
    <property type="component" value="Unassembled WGS sequence"/>
</dbReference>
<sequence length="135" mass="14757">MDSLERAMRAVYETAQSTNVAAERELEALGLTFATAQALWAIDPDREPPAMKELATKLHCNASNLTFVSDRLVDRGLVERRESEHDRRSRVVTLTAEGKRVRKLAIAALKRASPLAGCSSTELKAIAKSLSAHGL</sequence>
<comment type="caution">
    <text evidence="2">The sequence shown here is derived from an EMBL/GenBank/DDBJ whole genome shotgun (WGS) entry which is preliminary data.</text>
</comment>
<dbReference type="AlphaFoldDB" id="A0A7J5B1Y1"/>
<dbReference type="GO" id="GO:0003700">
    <property type="term" value="F:DNA-binding transcription factor activity"/>
    <property type="evidence" value="ECO:0007669"/>
    <property type="project" value="InterPro"/>
</dbReference>
<dbReference type="InterPro" id="IPR036388">
    <property type="entry name" value="WH-like_DNA-bd_sf"/>
</dbReference>
<dbReference type="InterPro" id="IPR036390">
    <property type="entry name" value="WH_DNA-bd_sf"/>
</dbReference>
<dbReference type="Pfam" id="PF01047">
    <property type="entry name" value="MarR"/>
    <property type="match status" value="1"/>
</dbReference>
<dbReference type="SMART" id="SM00347">
    <property type="entry name" value="HTH_MARR"/>
    <property type="match status" value="1"/>
</dbReference>
<dbReference type="PROSITE" id="PS50995">
    <property type="entry name" value="HTH_MARR_2"/>
    <property type="match status" value="1"/>
</dbReference>
<dbReference type="GO" id="GO:0006950">
    <property type="term" value="P:response to stress"/>
    <property type="evidence" value="ECO:0007669"/>
    <property type="project" value="TreeGrafter"/>
</dbReference>